<dbReference type="EMBL" id="RKHO01000001">
    <property type="protein sequence ID" value="ROR89687.1"/>
    <property type="molecule type" value="Genomic_DNA"/>
</dbReference>
<protein>
    <submittedName>
        <fullName evidence="2">Pimeloyl-ACP methyl ester carboxylesterase</fullName>
    </submittedName>
</protein>
<dbReference type="Pfam" id="PF00561">
    <property type="entry name" value="Abhydrolase_1"/>
    <property type="match status" value="1"/>
</dbReference>
<keyword evidence="3" id="KW-1185">Reference proteome</keyword>
<evidence type="ECO:0000313" key="2">
    <source>
        <dbReference type="EMBL" id="ROR89687.1"/>
    </source>
</evidence>
<dbReference type="RefSeq" id="WP_246003324.1">
    <property type="nucleotide sequence ID" value="NZ_RKHO01000001.1"/>
</dbReference>
<comment type="caution">
    <text evidence="2">The sequence shown here is derived from an EMBL/GenBank/DDBJ whole genome shotgun (WGS) entry which is preliminary data.</text>
</comment>
<dbReference type="InterPro" id="IPR000073">
    <property type="entry name" value="AB_hydrolase_1"/>
</dbReference>
<sequence length="349" mass="37536">MSKRRLAYATGGMAVAAVTALASGVVVEKRVVAARREGAAEADRLGSLRSPARPVTCEDGVVLHGELDEPADGADAASGTTLLFVHGFALNLDCWHFQRDALRGRYRMAFYDQRSHGRSERSAKENVNIDQLGDDLAGVLEQLVPDGDVVLVGHSMGGMSIVAFAERHPEVFRDRVRGVALIATTAGGLKPHRTVSRFIPDGLGQLVAPRLVAALAMAPELVDSARRGGSNIGFLVSEMFAFGHDAPAAEVEFLDEMLAGTPFEVLAAFFPNFSTLDKFASLELFRTVPTVIVCGTKDRLTSIGHSRKMAALIRNARLVESDGSGHMVIFEDRERVNATLVELVEEAAR</sequence>
<dbReference type="PANTHER" id="PTHR43433:SF1">
    <property type="entry name" value="BLL5160 PROTEIN"/>
    <property type="match status" value="1"/>
</dbReference>
<dbReference type="Proteomes" id="UP000281738">
    <property type="component" value="Unassembled WGS sequence"/>
</dbReference>
<feature type="domain" description="AB hydrolase-1" evidence="1">
    <location>
        <begin position="81"/>
        <end position="332"/>
    </location>
</feature>
<gene>
    <name evidence="2" type="ORF">EDD33_0516</name>
</gene>
<organism evidence="2 3">
    <name type="scientific">Nocardioides aurantiacus</name>
    <dbReference type="NCBI Taxonomy" id="86796"/>
    <lineage>
        <taxon>Bacteria</taxon>
        <taxon>Bacillati</taxon>
        <taxon>Actinomycetota</taxon>
        <taxon>Actinomycetes</taxon>
        <taxon>Propionibacteriales</taxon>
        <taxon>Nocardioidaceae</taxon>
        <taxon>Nocardioides</taxon>
    </lineage>
</organism>
<reference evidence="2 3" key="1">
    <citation type="submission" date="2018-11" db="EMBL/GenBank/DDBJ databases">
        <title>Sequencing the genomes of 1000 actinobacteria strains.</title>
        <authorList>
            <person name="Klenk H.-P."/>
        </authorList>
    </citation>
    <scope>NUCLEOTIDE SEQUENCE [LARGE SCALE GENOMIC DNA]</scope>
    <source>
        <strain evidence="2 3">DSM 12652</strain>
    </source>
</reference>
<dbReference type="GO" id="GO:0003824">
    <property type="term" value="F:catalytic activity"/>
    <property type="evidence" value="ECO:0007669"/>
    <property type="project" value="UniProtKB-ARBA"/>
</dbReference>
<dbReference type="Gene3D" id="3.40.50.1820">
    <property type="entry name" value="alpha/beta hydrolase"/>
    <property type="match status" value="1"/>
</dbReference>
<evidence type="ECO:0000259" key="1">
    <source>
        <dbReference type="Pfam" id="PF00561"/>
    </source>
</evidence>
<name>A0A3N2CQ92_9ACTN</name>
<dbReference type="InterPro" id="IPR050471">
    <property type="entry name" value="AB_hydrolase"/>
</dbReference>
<accession>A0A3N2CQ92</accession>
<evidence type="ECO:0000313" key="3">
    <source>
        <dbReference type="Proteomes" id="UP000281738"/>
    </source>
</evidence>
<dbReference type="AlphaFoldDB" id="A0A3N2CQ92"/>
<proteinExistence type="predicted"/>
<dbReference type="PANTHER" id="PTHR43433">
    <property type="entry name" value="HYDROLASE, ALPHA/BETA FOLD FAMILY PROTEIN"/>
    <property type="match status" value="1"/>
</dbReference>
<dbReference type="InterPro" id="IPR029058">
    <property type="entry name" value="AB_hydrolase_fold"/>
</dbReference>
<dbReference type="SUPFAM" id="SSF53474">
    <property type="entry name" value="alpha/beta-Hydrolases"/>
    <property type="match status" value="1"/>
</dbReference>